<dbReference type="Gene3D" id="6.10.140.1960">
    <property type="match status" value="1"/>
</dbReference>
<dbReference type="InterPro" id="IPR051429">
    <property type="entry name" value="Encapsulin_nc"/>
</dbReference>
<evidence type="ECO:0000259" key="4">
    <source>
        <dbReference type="Pfam" id="PF02915"/>
    </source>
</evidence>
<dbReference type="KEGG" id="ttn:TTX_0475"/>
<dbReference type="InterPro" id="IPR009078">
    <property type="entry name" value="Ferritin-like_SF"/>
</dbReference>
<keyword evidence="6" id="KW-1185">Reference proteome</keyword>
<dbReference type="GO" id="GO:0016491">
    <property type="term" value="F:oxidoreductase activity"/>
    <property type="evidence" value="ECO:0007669"/>
    <property type="project" value="InterPro"/>
</dbReference>
<dbReference type="NCBIfam" id="NF041155">
    <property type="entry name" value="encap_f1"/>
    <property type="match status" value="1"/>
</dbReference>
<dbReference type="PATRIC" id="fig|768679.9.peg.491"/>
<dbReference type="SUPFAM" id="SSF47240">
    <property type="entry name" value="Ferritin-like"/>
    <property type="match status" value="1"/>
</dbReference>
<evidence type="ECO:0000313" key="6">
    <source>
        <dbReference type="Proteomes" id="UP000002654"/>
    </source>
</evidence>
<dbReference type="EMBL" id="FN869859">
    <property type="protein sequence ID" value="CCC81142.1"/>
    <property type="molecule type" value="Genomic_DNA"/>
</dbReference>
<dbReference type="STRING" id="768679.TTX_0475"/>
<dbReference type="eggNOG" id="arCOG05908">
    <property type="taxonomic scope" value="Archaea"/>
</dbReference>
<dbReference type="InterPro" id="IPR003251">
    <property type="entry name" value="Rr_diiron-bd_dom"/>
</dbReference>
<dbReference type="PaxDb" id="768679-TTX_0475"/>
<accession>G4RNJ8</accession>
<keyword evidence="2" id="KW-1284">Encapsulin nanocompartment</keyword>
<dbReference type="InterPro" id="IPR007544">
    <property type="entry name" value="ENCAP"/>
</dbReference>
<feature type="region of interest" description="Disordered" evidence="3">
    <location>
        <begin position="85"/>
        <end position="112"/>
    </location>
</feature>
<dbReference type="Gene3D" id="3.30.2320.10">
    <property type="entry name" value="hypothetical protein PF0899 domain"/>
    <property type="match status" value="1"/>
</dbReference>
<dbReference type="GO" id="GO:0140737">
    <property type="term" value="C:encapsulin nanocompartment"/>
    <property type="evidence" value="ECO:0007669"/>
    <property type="project" value="UniProtKB-SubCell"/>
</dbReference>
<protein>
    <recommendedName>
        <fullName evidence="4">Rubrerythrin diiron-binding domain-containing protein</fullName>
    </recommendedName>
</protein>
<feature type="domain" description="Rubrerythrin diiron-binding" evidence="4">
    <location>
        <begin position="22"/>
        <end position="92"/>
    </location>
</feature>
<evidence type="ECO:0000256" key="1">
    <source>
        <dbReference type="ARBA" id="ARBA00033738"/>
    </source>
</evidence>
<dbReference type="PANTHER" id="PTHR37165:SF1">
    <property type="entry name" value="TYPE 1 ENCAPSULIN SHELL PROTEIN"/>
    <property type="match status" value="1"/>
</dbReference>
<comment type="subcellular location">
    <subcellularLocation>
        <location evidence="1">Encapsulin nanocompartment</location>
    </subcellularLocation>
</comment>
<gene>
    <name evidence="5" type="ordered locus">TTX_0475</name>
</gene>
<dbReference type="Gene3D" id="3.30.2400.30">
    <property type="match status" value="1"/>
</dbReference>
<dbReference type="GO" id="GO:0046872">
    <property type="term" value="F:metal ion binding"/>
    <property type="evidence" value="ECO:0007669"/>
    <property type="project" value="InterPro"/>
</dbReference>
<dbReference type="RefSeq" id="WP_014126399.1">
    <property type="nucleotide sequence ID" value="NC_016070.1"/>
</dbReference>
<dbReference type="Proteomes" id="UP000002654">
    <property type="component" value="Chromosome"/>
</dbReference>
<evidence type="ECO:0000256" key="3">
    <source>
        <dbReference type="SAM" id="MobiDB-lite"/>
    </source>
</evidence>
<evidence type="ECO:0000256" key="2">
    <source>
        <dbReference type="ARBA" id="ARBA00033787"/>
    </source>
</evidence>
<evidence type="ECO:0000313" key="5">
    <source>
        <dbReference type="EMBL" id="CCC81142.1"/>
    </source>
</evidence>
<sequence>MFSKNPVEIVRDKKLSSAEVADALRLAMAAEIDAINLYLQLARLIDDEKIRGVFEDVAREEKTHLGEFLEALKRLDPTQAEELEAGAREVAQQAGEGSRDPPQGPSALSEEDIRLITERVRQRAASLRKLRRVFSIFSAGPEADVVPLEETAPGDVFTAKRRQIPLTEISVKFSISQRQIDYSRRQGQPLYSATADAAVLKLVELEESHLLNSLTSDDRIGRMALSQWSSPGEALGDVAKAAAQLIKGYIPEPYVLLVGPERYAKLLTISERAGLTELERVKGIVREVVVLPQLREEAVVASADPSVVDVAVGADTSLSFLGPSDGEHLFRLWETIALRIKNPQGVVLLK</sequence>
<reference evidence="5 6" key="1">
    <citation type="journal article" date="2011" name="PLoS ONE">
        <title>The complete genome sequence of Thermoproteus tenax: a physiologically versatile member of the Crenarchaeota.</title>
        <authorList>
            <person name="Siebers B."/>
            <person name="Zaparty M."/>
            <person name="Raddatz G."/>
            <person name="Tjaden B."/>
            <person name="Albers S.V."/>
            <person name="Bell S.D."/>
            <person name="Blombach F."/>
            <person name="Kletzin A."/>
            <person name="Kyrpides N."/>
            <person name="Lanz C."/>
            <person name="Plagens A."/>
            <person name="Rampp M."/>
            <person name="Rosinus A."/>
            <person name="von Jan M."/>
            <person name="Makarova K.S."/>
            <person name="Klenk H.P."/>
            <person name="Schuster S.C."/>
            <person name="Hensel R."/>
        </authorList>
    </citation>
    <scope>NUCLEOTIDE SEQUENCE [LARGE SCALE GENOMIC DNA]</scope>
    <source>
        <strain evidence="6">ATCC 35583 / DSM 2078 / JCM 9277 / NBRC 100435 / Kra 1</strain>
    </source>
</reference>
<dbReference type="PANTHER" id="PTHR37165">
    <property type="entry name" value="PEPTIDASE U56 FAMILY"/>
    <property type="match status" value="1"/>
</dbReference>
<dbReference type="AlphaFoldDB" id="G4RNJ8"/>
<proteinExistence type="predicted"/>
<dbReference type="GeneID" id="11263477"/>
<organism evidence="5 6">
    <name type="scientific">Thermoproteus tenax (strain ATCC 35583 / DSM 2078 / JCM 9277 / NBRC 100435 / Kra 1)</name>
    <dbReference type="NCBI Taxonomy" id="768679"/>
    <lineage>
        <taxon>Archaea</taxon>
        <taxon>Thermoproteota</taxon>
        <taxon>Thermoprotei</taxon>
        <taxon>Thermoproteales</taxon>
        <taxon>Thermoproteaceae</taxon>
        <taxon>Thermoproteus</taxon>
    </lineage>
</organism>
<dbReference type="HOGENOM" id="CLU_067492_0_0_2"/>
<dbReference type="Pfam" id="PF02915">
    <property type="entry name" value="Rubrerythrin"/>
    <property type="match status" value="1"/>
</dbReference>
<name>G4RNJ8_THETK</name>
<dbReference type="Pfam" id="PF04454">
    <property type="entry name" value="Linocin_M18"/>
    <property type="match status" value="1"/>
</dbReference>